<evidence type="ECO:0000313" key="1">
    <source>
        <dbReference type="EMBL" id="SAL83654.1"/>
    </source>
</evidence>
<name>A0A158KRE7_9BURK</name>
<gene>
    <name evidence="1" type="ORF">AWB67_06468</name>
</gene>
<protein>
    <submittedName>
        <fullName evidence="1">Uncharacterized protein</fullName>
    </submittedName>
</protein>
<accession>A0A158KRE7</accession>
<comment type="caution">
    <text evidence="1">The sequence shown here is derived from an EMBL/GenBank/DDBJ whole genome shotgun (WGS) entry which is preliminary data.</text>
</comment>
<proteinExistence type="predicted"/>
<sequence>MRMPAVGSSLWIEGEVRRYLTRGDYDCFFAGWPGRTVIAIATDATQRLRAALVEATLRRARGFERSVPLPEPIDPWLRYKLSPMVQGLFTVYERNCVLDALARGIVFLTPHNIVDVLTMEPWLSTAWRLANLYLDSLGAQRLGSQAGELVGLNQGAICYVSLVYFDQTDPFADYVVHEAAHVLHNCRRAAIGLPERRHCPTPLDIAFHQRETFAYACEAYSRILAMAHDGESRQAAFERHKASELPPDERVDHGKYLAILAEAVRARNGWRCITRRCAP</sequence>
<dbReference type="EMBL" id="FCOL02000102">
    <property type="protein sequence ID" value="SAL83654.1"/>
    <property type="molecule type" value="Genomic_DNA"/>
</dbReference>
<dbReference type="Proteomes" id="UP000054925">
    <property type="component" value="Unassembled WGS sequence"/>
</dbReference>
<reference evidence="1" key="1">
    <citation type="submission" date="2016-01" db="EMBL/GenBank/DDBJ databases">
        <authorList>
            <person name="Peeters C."/>
        </authorList>
    </citation>
    <scope>NUCLEOTIDE SEQUENCE [LARGE SCALE GENOMIC DNA]</scope>
    <source>
        <strain evidence="1">LMG 22937</strain>
    </source>
</reference>
<dbReference type="RefSeq" id="WP_087660107.1">
    <property type="nucleotide sequence ID" value="NZ_FCOL02000102.1"/>
</dbReference>
<organism evidence="1 2">
    <name type="scientific">Caballeronia terrestris</name>
    <dbReference type="NCBI Taxonomy" id="1226301"/>
    <lineage>
        <taxon>Bacteria</taxon>
        <taxon>Pseudomonadati</taxon>
        <taxon>Pseudomonadota</taxon>
        <taxon>Betaproteobacteria</taxon>
        <taxon>Burkholderiales</taxon>
        <taxon>Burkholderiaceae</taxon>
        <taxon>Caballeronia</taxon>
    </lineage>
</organism>
<keyword evidence="2" id="KW-1185">Reference proteome</keyword>
<dbReference type="OrthoDB" id="8523530at2"/>
<evidence type="ECO:0000313" key="2">
    <source>
        <dbReference type="Proteomes" id="UP000054925"/>
    </source>
</evidence>
<dbReference type="AlphaFoldDB" id="A0A158KRE7"/>